<dbReference type="Gene3D" id="3.60.10.10">
    <property type="entry name" value="Endonuclease/exonuclease/phosphatase"/>
    <property type="match status" value="1"/>
</dbReference>
<keyword evidence="2" id="KW-1185">Reference proteome</keyword>
<evidence type="ECO:0008006" key="3">
    <source>
        <dbReference type="Google" id="ProtNLM"/>
    </source>
</evidence>
<dbReference type="AlphaFoldDB" id="A0AAE4CB50"/>
<sequence>MTPGRLLFGSWNLYEFGRESTPEALARYQAIGERIRGYRPDLPMILVVQELSGESEVETATQTWTLARMAGMECGITHSVTACSYHPARWSKLGVLWRPGIRALPGSKRVPRPGDRDDWLFVAFECGGVRLQAGVAHFPPFDRESRPSMVRRFAGASRLAGLPTWLGFDFNATSAARTRFGRFYDPDPFQARPWQPAYADQCARRRTLYRRRMHPVDRSAGQALIDAGLRDIAPALRAPWRPTAGFPPFAGDLREPRRLDILATNSAAALAATVGYHVDDFPSSNLLSDHRLTVAEIDLALLTT</sequence>
<name>A0AAE4CB50_9ACTN</name>
<dbReference type="RefSeq" id="WP_310370139.1">
    <property type="nucleotide sequence ID" value="NZ_JAVDYB010000001.1"/>
</dbReference>
<gene>
    <name evidence="1" type="ORF">J2S41_004470</name>
</gene>
<comment type="caution">
    <text evidence="1">The sequence shown here is derived from an EMBL/GenBank/DDBJ whole genome shotgun (WGS) entry which is preliminary data.</text>
</comment>
<proteinExistence type="predicted"/>
<evidence type="ECO:0000313" key="1">
    <source>
        <dbReference type="EMBL" id="MDR7277692.1"/>
    </source>
</evidence>
<protein>
    <recommendedName>
        <fullName evidence="3">Endonuclease/exonuclease/phosphatase domain-containing protein</fullName>
    </recommendedName>
</protein>
<evidence type="ECO:0000313" key="2">
    <source>
        <dbReference type="Proteomes" id="UP001183643"/>
    </source>
</evidence>
<accession>A0AAE4CB50</accession>
<dbReference type="Proteomes" id="UP001183643">
    <property type="component" value="Unassembled WGS sequence"/>
</dbReference>
<reference evidence="1" key="1">
    <citation type="submission" date="2023-07" db="EMBL/GenBank/DDBJ databases">
        <title>Sequencing the genomes of 1000 actinobacteria strains.</title>
        <authorList>
            <person name="Klenk H.-P."/>
        </authorList>
    </citation>
    <scope>NUCLEOTIDE SEQUENCE</scope>
    <source>
        <strain evidence="1">DSM 44707</strain>
    </source>
</reference>
<dbReference type="SUPFAM" id="SSF56219">
    <property type="entry name" value="DNase I-like"/>
    <property type="match status" value="1"/>
</dbReference>
<organism evidence="1 2">
    <name type="scientific">Catenuloplanes atrovinosus</name>
    <dbReference type="NCBI Taxonomy" id="137266"/>
    <lineage>
        <taxon>Bacteria</taxon>
        <taxon>Bacillati</taxon>
        <taxon>Actinomycetota</taxon>
        <taxon>Actinomycetes</taxon>
        <taxon>Micromonosporales</taxon>
        <taxon>Micromonosporaceae</taxon>
        <taxon>Catenuloplanes</taxon>
    </lineage>
</organism>
<dbReference type="InterPro" id="IPR036691">
    <property type="entry name" value="Endo/exonu/phosph_ase_sf"/>
</dbReference>
<dbReference type="EMBL" id="JAVDYB010000001">
    <property type="protein sequence ID" value="MDR7277692.1"/>
    <property type="molecule type" value="Genomic_DNA"/>
</dbReference>